<dbReference type="Proteomes" id="UP000610746">
    <property type="component" value="Unassembled WGS sequence"/>
</dbReference>
<evidence type="ECO:0000313" key="1">
    <source>
        <dbReference type="EMBL" id="NRS91506.1"/>
    </source>
</evidence>
<dbReference type="AlphaFoldDB" id="A0A8J8G5N5"/>
<protein>
    <submittedName>
        <fullName evidence="1">Uncharacterized protein</fullName>
    </submittedName>
</protein>
<organism evidence="1 2">
    <name type="scientific">Frigoriflavimonas asaccharolytica</name>
    <dbReference type="NCBI Taxonomy" id="2735899"/>
    <lineage>
        <taxon>Bacteria</taxon>
        <taxon>Pseudomonadati</taxon>
        <taxon>Bacteroidota</taxon>
        <taxon>Flavobacteriia</taxon>
        <taxon>Flavobacteriales</taxon>
        <taxon>Weeksellaceae</taxon>
        <taxon>Frigoriflavimonas</taxon>
    </lineage>
</organism>
<dbReference type="EMBL" id="JABSNO010000003">
    <property type="protein sequence ID" value="NRS91506.1"/>
    <property type="molecule type" value="Genomic_DNA"/>
</dbReference>
<accession>A0A8J8G5N5</accession>
<comment type="caution">
    <text evidence="1">The sequence shown here is derived from an EMBL/GenBank/DDBJ whole genome shotgun (WGS) entry which is preliminary data.</text>
</comment>
<gene>
    <name evidence="1" type="ORF">HNQ03_000573</name>
</gene>
<keyword evidence="2" id="KW-1185">Reference proteome</keyword>
<sequence length="227" mass="25216">MKNIKYIFYFNILFLFSNCSRSEDCVYVSQDCSTFTYTENFETATLNNVNGWTTINGTGIVANFPVGNTNKAMKFTDGSGVSTTFNSNFLTANLIATGCDIYYKVALNAVGDATAENAMELYNTTNFYNSTYRAVFKLKDPYKIVANKGVFTSIKIPIALASNNVLPSNEYGQWTIVPSVNAADDAQKFNDVLKNRGGVSFTVDVPNAENVVWYYDDFQIKTCCSTF</sequence>
<reference evidence="1" key="1">
    <citation type="submission" date="2020-05" db="EMBL/GenBank/DDBJ databases">
        <title>Genomic Encyclopedia of Type Strains, Phase IV (KMG-V): Genome sequencing to study the core and pangenomes of soil and plant-associated prokaryotes.</title>
        <authorList>
            <person name="Whitman W."/>
        </authorList>
    </citation>
    <scope>NUCLEOTIDE SEQUENCE</scope>
    <source>
        <strain evidence="1">16F</strain>
    </source>
</reference>
<evidence type="ECO:0000313" key="2">
    <source>
        <dbReference type="Proteomes" id="UP000610746"/>
    </source>
</evidence>
<proteinExistence type="predicted"/>
<dbReference type="RefSeq" id="WP_173778131.1">
    <property type="nucleotide sequence ID" value="NZ_JABSNO010000003.1"/>
</dbReference>
<name>A0A8J8G5N5_9FLAO</name>